<comment type="caution">
    <text evidence="1">The sequence shown here is derived from an EMBL/GenBank/DDBJ whole genome shotgun (WGS) entry which is preliminary data.</text>
</comment>
<dbReference type="Proteomes" id="UP000075420">
    <property type="component" value="Unassembled WGS sequence"/>
</dbReference>
<sequence length="211" mass="23103">MPGSSTAREEIDMMDPAFEEAVNSSGPGYEEAERKLRDAGAGAVPTLRRNLQHADPVARLIARVILDWFEGSAQDYQAALDYLDDAPQRLARTPIGNPPPLGVAAYLTQHFGARVVDLLAVRLVKGADWPHWRVMAVLFYLRDHARPSITEVLLRFAAGTQDDERRGAAIDAIRAARDPDLRANIEAERAHQAALGRVLHPTIVGLGVGHH</sequence>
<name>A0A150PC20_SORCE</name>
<proteinExistence type="predicted"/>
<accession>A0A150PC20</accession>
<dbReference type="EMBL" id="JELY01002228">
    <property type="protein sequence ID" value="KYF53223.1"/>
    <property type="molecule type" value="Genomic_DNA"/>
</dbReference>
<protein>
    <submittedName>
        <fullName evidence="1">Uncharacterized protein</fullName>
    </submittedName>
</protein>
<organism evidence="1 2">
    <name type="scientific">Sorangium cellulosum</name>
    <name type="common">Polyangium cellulosum</name>
    <dbReference type="NCBI Taxonomy" id="56"/>
    <lineage>
        <taxon>Bacteria</taxon>
        <taxon>Pseudomonadati</taxon>
        <taxon>Myxococcota</taxon>
        <taxon>Polyangia</taxon>
        <taxon>Polyangiales</taxon>
        <taxon>Polyangiaceae</taxon>
        <taxon>Sorangium</taxon>
    </lineage>
</organism>
<gene>
    <name evidence="1" type="ORF">BE08_26380</name>
</gene>
<evidence type="ECO:0000313" key="1">
    <source>
        <dbReference type="EMBL" id="KYF53223.1"/>
    </source>
</evidence>
<evidence type="ECO:0000313" key="2">
    <source>
        <dbReference type="Proteomes" id="UP000075420"/>
    </source>
</evidence>
<reference evidence="1 2" key="1">
    <citation type="submission" date="2014-02" db="EMBL/GenBank/DDBJ databases">
        <title>The small core and large imbalanced accessory genome model reveals a collaborative survival strategy of Sorangium cellulosum strains in nature.</title>
        <authorList>
            <person name="Han K."/>
            <person name="Peng R."/>
            <person name="Blom J."/>
            <person name="Li Y.-Z."/>
        </authorList>
    </citation>
    <scope>NUCLEOTIDE SEQUENCE [LARGE SCALE GENOMIC DNA]</scope>
    <source>
        <strain evidence="1 2">So0157-25</strain>
    </source>
</reference>
<dbReference type="AlphaFoldDB" id="A0A150PC20"/>